<accession>A0ABN6X589</accession>
<dbReference type="Proteomes" id="UP001321543">
    <property type="component" value="Chromosome"/>
</dbReference>
<evidence type="ECO:0000313" key="3">
    <source>
        <dbReference type="Proteomes" id="UP001321543"/>
    </source>
</evidence>
<proteinExistence type="predicted"/>
<name>A0ABN6X589_9MICO</name>
<protein>
    <recommendedName>
        <fullName evidence="1">HTH cro/C1-type domain-containing protein</fullName>
    </recommendedName>
</protein>
<dbReference type="InterPro" id="IPR001387">
    <property type="entry name" value="Cro/C1-type_HTH"/>
</dbReference>
<feature type="domain" description="HTH cro/C1-type" evidence="1">
    <location>
        <begin position="17"/>
        <end position="69"/>
    </location>
</feature>
<dbReference type="CDD" id="cd00093">
    <property type="entry name" value="HTH_XRE"/>
    <property type="match status" value="1"/>
</dbReference>
<gene>
    <name evidence="2" type="ORF">GCM10025863_24800</name>
</gene>
<dbReference type="InterPro" id="IPR010982">
    <property type="entry name" value="Lambda_DNA-bd_dom_sf"/>
</dbReference>
<organism evidence="2 3">
    <name type="scientific">Microbacterium suwonense</name>
    <dbReference type="NCBI Taxonomy" id="683047"/>
    <lineage>
        <taxon>Bacteria</taxon>
        <taxon>Bacillati</taxon>
        <taxon>Actinomycetota</taxon>
        <taxon>Actinomycetes</taxon>
        <taxon>Micrococcales</taxon>
        <taxon>Microbacteriaceae</taxon>
        <taxon>Microbacterium</taxon>
    </lineage>
</organism>
<dbReference type="Gene3D" id="1.10.260.40">
    <property type="entry name" value="lambda repressor-like DNA-binding domains"/>
    <property type="match status" value="1"/>
</dbReference>
<evidence type="ECO:0000259" key="1">
    <source>
        <dbReference type="PROSITE" id="PS50943"/>
    </source>
</evidence>
<evidence type="ECO:0000313" key="2">
    <source>
        <dbReference type="EMBL" id="BDZ39866.1"/>
    </source>
</evidence>
<dbReference type="PROSITE" id="PS50943">
    <property type="entry name" value="HTH_CROC1"/>
    <property type="match status" value="1"/>
</dbReference>
<dbReference type="SMART" id="SM00530">
    <property type="entry name" value="HTH_XRE"/>
    <property type="match status" value="1"/>
</dbReference>
<keyword evidence="3" id="KW-1185">Reference proteome</keyword>
<dbReference type="SUPFAM" id="SSF47413">
    <property type="entry name" value="lambda repressor-like DNA-binding domains"/>
    <property type="match status" value="1"/>
</dbReference>
<sequence length="73" mass="8112">MDVRLVNTTDLGAVAAEQRIKIGLTQSELAQRADVTRDWLARFETGSPNVTIARVMRVYRVLGLDLVVRDEAA</sequence>
<dbReference type="Pfam" id="PF13560">
    <property type="entry name" value="HTH_31"/>
    <property type="match status" value="1"/>
</dbReference>
<dbReference type="RefSeq" id="WP_286300292.1">
    <property type="nucleotide sequence ID" value="NZ_AP027728.1"/>
</dbReference>
<dbReference type="EMBL" id="AP027728">
    <property type="protein sequence ID" value="BDZ39866.1"/>
    <property type="molecule type" value="Genomic_DNA"/>
</dbReference>
<reference evidence="3" key="1">
    <citation type="journal article" date="2019" name="Int. J. Syst. Evol. Microbiol.">
        <title>The Global Catalogue of Microorganisms (GCM) 10K type strain sequencing project: providing services to taxonomists for standard genome sequencing and annotation.</title>
        <authorList>
            <consortium name="The Broad Institute Genomics Platform"/>
            <consortium name="The Broad Institute Genome Sequencing Center for Infectious Disease"/>
            <person name="Wu L."/>
            <person name="Ma J."/>
        </authorList>
    </citation>
    <scope>NUCLEOTIDE SEQUENCE [LARGE SCALE GENOMIC DNA]</scope>
    <source>
        <strain evidence="3">NBRC 106310</strain>
    </source>
</reference>